<dbReference type="RefSeq" id="XP_020307218.1">
    <property type="nucleotide sequence ID" value="XM_020449300.1"/>
</dbReference>
<protein>
    <submittedName>
        <fullName evidence="2">Uncharacterized protein</fullName>
    </submittedName>
</protein>
<name>A0A1S0ULG4_LOALO</name>
<dbReference type="InParanoid" id="A0A1S0ULG4"/>
<accession>A0A1S0ULG4</accession>
<gene>
    <name evidence="2" type="ORF">LOAG_16653</name>
</gene>
<dbReference type="CTD" id="31251449"/>
<dbReference type="EMBL" id="JH712076">
    <property type="protein sequence ID" value="EJD76419.1"/>
    <property type="molecule type" value="Genomic_DNA"/>
</dbReference>
<evidence type="ECO:0000256" key="1">
    <source>
        <dbReference type="SAM" id="SignalP"/>
    </source>
</evidence>
<feature type="signal peptide" evidence="1">
    <location>
        <begin position="1"/>
        <end position="21"/>
    </location>
</feature>
<dbReference type="KEGG" id="loa:LOAG_16653"/>
<keyword evidence="1" id="KW-0732">Signal</keyword>
<reference evidence="2" key="1">
    <citation type="submission" date="2012-04" db="EMBL/GenBank/DDBJ databases">
        <title>The Genome Sequence of Loa loa.</title>
        <authorList>
            <consortium name="The Broad Institute Genome Sequencing Platform"/>
            <consortium name="Broad Institute Genome Sequencing Center for Infectious Disease"/>
            <person name="Nutman T.B."/>
            <person name="Fink D.L."/>
            <person name="Russ C."/>
            <person name="Young S."/>
            <person name="Zeng Q."/>
            <person name="Gargeya S."/>
            <person name="Alvarado L."/>
            <person name="Berlin A."/>
            <person name="Chapman S.B."/>
            <person name="Chen Z."/>
            <person name="Freedman E."/>
            <person name="Gellesch M."/>
            <person name="Goldberg J."/>
            <person name="Griggs A."/>
            <person name="Gujja S."/>
            <person name="Heilman E.R."/>
            <person name="Heiman D."/>
            <person name="Howarth C."/>
            <person name="Mehta T."/>
            <person name="Neiman D."/>
            <person name="Pearson M."/>
            <person name="Roberts A."/>
            <person name="Saif S."/>
            <person name="Shea T."/>
            <person name="Shenoy N."/>
            <person name="Sisk P."/>
            <person name="Stolte C."/>
            <person name="Sykes S."/>
            <person name="White J."/>
            <person name="Yandava C."/>
            <person name="Haas B."/>
            <person name="Henn M.R."/>
            <person name="Nusbaum C."/>
            <person name="Birren B."/>
        </authorList>
    </citation>
    <scope>NUCLEOTIDE SEQUENCE [LARGE SCALE GENOMIC DNA]</scope>
</reference>
<sequence>MRATHLLKLSVLCAVIMLSSAYHFRPYIISGWPIMIRDEDQVPIPDDVYISKMSDTIQNGFHPRWDIFQNELRN</sequence>
<dbReference type="GeneID" id="31251449"/>
<proteinExistence type="predicted"/>
<feature type="chain" id="PRO_5010298246" evidence="1">
    <location>
        <begin position="22"/>
        <end position="74"/>
    </location>
</feature>
<dbReference type="OrthoDB" id="10359776at2759"/>
<evidence type="ECO:0000313" key="2">
    <source>
        <dbReference type="EMBL" id="EJD76419.1"/>
    </source>
</evidence>
<dbReference type="AlphaFoldDB" id="A0A1S0ULG4"/>
<organism evidence="2">
    <name type="scientific">Loa loa</name>
    <name type="common">Eye worm</name>
    <name type="synonym">Filaria loa</name>
    <dbReference type="NCBI Taxonomy" id="7209"/>
    <lineage>
        <taxon>Eukaryota</taxon>
        <taxon>Metazoa</taxon>
        <taxon>Ecdysozoa</taxon>
        <taxon>Nematoda</taxon>
        <taxon>Chromadorea</taxon>
        <taxon>Rhabditida</taxon>
        <taxon>Spirurina</taxon>
        <taxon>Spiruromorpha</taxon>
        <taxon>Filarioidea</taxon>
        <taxon>Onchocercidae</taxon>
        <taxon>Loa</taxon>
    </lineage>
</organism>